<feature type="transmembrane region" description="Helical" evidence="2">
    <location>
        <begin position="86"/>
        <end position="105"/>
    </location>
</feature>
<feature type="transmembrane region" description="Helical" evidence="2">
    <location>
        <begin position="157"/>
        <end position="181"/>
    </location>
</feature>
<accession>A0A1Y2J461</accession>
<gene>
    <name evidence="4" type="ORF">PYCCODRAFT_1430361</name>
</gene>
<feature type="transmembrane region" description="Helical" evidence="2">
    <location>
        <begin position="12"/>
        <end position="34"/>
    </location>
</feature>
<dbReference type="EMBL" id="KZ084087">
    <property type="protein sequence ID" value="OSD08198.1"/>
    <property type="molecule type" value="Genomic_DNA"/>
</dbReference>
<keyword evidence="5" id="KW-1185">Reference proteome</keyword>
<keyword evidence="2" id="KW-1133">Transmembrane helix</keyword>
<dbReference type="AlphaFoldDB" id="A0A1Y2J461"/>
<feature type="transmembrane region" description="Helical" evidence="2">
    <location>
        <begin position="55"/>
        <end position="74"/>
    </location>
</feature>
<evidence type="ECO:0000313" key="4">
    <source>
        <dbReference type="EMBL" id="OSD08198.1"/>
    </source>
</evidence>
<dbReference type="Proteomes" id="UP000193067">
    <property type="component" value="Unassembled WGS sequence"/>
</dbReference>
<reference evidence="4 5" key="1">
    <citation type="journal article" date="2015" name="Biotechnol. Biofuels">
        <title>Enhanced degradation of softwood versus hardwood by the white-rot fungus Pycnoporus coccineus.</title>
        <authorList>
            <person name="Couturier M."/>
            <person name="Navarro D."/>
            <person name="Chevret D."/>
            <person name="Henrissat B."/>
            <person name="Piumi F."/>
            <person name="Ruiz-Duenas F.J."/>
            <person name="Martinez A.T."/>
            <person name="Grigoriev I.V."/>
            <person name="Riley R."/>
            <person name="Lipzen A."/>
            <person name="Berrin J.G."/>
            <person name="Master E.R."/>
            <person name="Rosso M.N."/>
        </authorList>
    </citation>
    <scope>NUCLEOTIDE SEQUENCE [LARGE SCALE GENOMIC DNA]</scope>
    <source>
        <strain evidence="4 5">BRFM310</strain>
    </source>
</reference>
<keyword evidence="2" id="KW-0812">Transmembrane</keyword>
<evidence type="ECO:0000313" key="5">
    <source>
        <dbReference type="Proteomes" id="UP000193067"/>
    </source>
</evidence>
<dbReference type="OrthoDB" id="2686513at2759"/>
<feature type="transmembrane region" description="Helical" evidence="2">
    <location>
        <begin position="202"/>
        <end position="219"/>
    </location>
</feature>
<feature type="domain" description="DUF6533" evidence="3">
    <location>
        <begin position="17"/>
        <end position="62"/>
    </location>
</feature>
<keyword evidence="2" id="KW-0472">Membrane</keyword>
<protein>
    <recommendedName>
        <fullName evidence="3">DUF6533 domain-containing protein</fullName>
    </recommendedName>
</protein>
<dbReference type="InterPro" id="IPR045340">
    <property type="entry name" value="DUF6533"/>
</dbReference>
<feature type="region of interest" description="Disordered" evidence="1">
    <location>
        <begin position="309"/>
        <end position="330"/>
    </location>
</feature>
<organism evidence="4 5">
    <name type="scientific">Trametes coccinea (strain BRFM310)</name>
    <name type="common">Pycnoporus coccineus</name>
    <dbReference type="NCBI Taxonomy" id="1353009"/>
    <lineage>
        <taxon>Eukaryota</taxon>
        <taxon>Fungi</taxon>
        <taxon>Dikarya</taxon>
        <taxon>Basidiomycota</taxon>
        <taxon>Agaricomycotina</taxon>
        <taxon>Agaricomycetes</taxon>
        <taxon>Polyporales</taxon>
        <taxon>Polyporaceae</taxon>
        <taxon>Trametes</taxon>
    </lineage>
</organism>
<feature type="transmembrane region" description="Helical" evidence="2">
    <location>
        <begin position="117"/>
        <end position="137"/>
    </location>
</feature>
<evidence type="ECO:0000256" key="1">
    <source>
        <dbReference type="SAM" id="MobiDB-lite"/>
    </source>
</evidence>
<name>A0A1Y2J461_TRAC3</name>
<evidence type="ECO:0000256" key="2">
    <source>
        <dbReference type="SAM" id="Phobius"/>
    </source>
</evidence>
<sequence length="379" mass="42261">MSVDGPGVPESVFIHNYLHLAGVAVLYYDFFLTFGEEYVRVWKNPRTISSILFGLNRYLPILGDIAVNTGNFHIFPNEQGCRQYAFFRQLLLIINQVVVCFILFLRTYALYGRDKRILVLVVGVGAALLGISCWSIVGQHQGVELRGGCHLEAEHMTAIRLAVSWESLFAFDLMIFTLTVCKTFRERYRHRITSGRHDIISLILRDGALYFAVMASVNFANTLTFYFLEPLLRGCLSTFASSISVTMMSRLMLNLHSSALGRDLADSSSGYPTTSENITPMFFTSRISMPAAGLTTTFNAPPDAAAGGDLSFDLDHPDRPRPARGRGHGFRDGVYVRELGEPSGSGGYIEEYELQDVRYRGDDDDDARDAALKDGMLQV</sequence>
<evidence type="ECO:0000259" key="3">
    <source>
        <dbReference type="Pfam" id="PF20151"/>
    </source>
</evidence>
<dbReference type="Pfam" id="PF20151">
    <property type="entry name" value="DUF6533"/>
    <property type="match status" value="1"/>
</dbReference>
<proteinExistence type="predicted"/>